<dbReference type="Proteomes" id="UP001151760">
    <property type="component" value="Unassembled WGS sequence"/>
</dbReference>
<reference evidence="1" key="1">
    <citation type="journal article" date="2022" name="Int. J. Mol. Sci.">
        <title>Draft Genome of Tanacetum Coccineum: Genomic Comparison of Closely Related Tanacetum-Family Plants.</title>
        <authorList>
            <person name="Yamashiro T."/>
            <person name="Shiraishi A."/>
            <person name="Nakayama K."/>
            <person name="Satake H."/>
        </authorList>
    </citation>
    <scope>NUCLEOTIDE SEQUENCE</scope>
</reference>
<keyword evidence="2" id="KW-1185">Reference proteome</keyword>
<gene>
    <name evidence="1" type="ORF">Tco_0728289</name>
</gene>
<protein>
    <submittedName>
        <fullName evidence="1">Uncharacterized protein</fullName>
    </submittedName>
</protein>
<proteinExistence type="predicted"/>
<evidence type="ECO:0000313" key="2">
    <source>
        <dbReference type="Proteomes" id="UP001151760"/>
    </source>
</evidence>
<evidence type="ECO:0000313" key="1">
    <source>
        <dbReference type="EMBL" id="GJS78408.1"/>
    </source>
</evidence>
<reference evidence="1" key="2">
    <citation type="submission" date="2022-01" db="EMBL/GenBank/DDBJ databases">
        <authorList>
            <person name="Yamashiro T."/>
            <person name="Shiraishi A."/>
            <person name="Satake H."/>
            <person name="Nakayama K."/>
        </authorList>
    </citation>
    <scope>NUCLEOTIDE SEQUENCE</scope>
</reference>
<accession>A0ABQ4YNT1</accession>
<organism evidence="1 2">
    <name type="scientific">Tanacetum coccineum</name>
    <dbReference type="NCBI Taxonomy" id="301880"/>
    <lineage>
        <taxon>Eukaryota</taxon>
        <taxon>Viridiplantae</taxon>
        <taxon>Streptophyta</taxon>
        <taxon>Embryophyta</taxon>
        <taxon>Tracheophyta</taxon>
        <taxon>Spermatophyta</taxon>
        <taxon>Magnoliopsida</taxon>
        <taxon>eudicotyledons</taxon>
        <taxon>Gunneridae</taxon>
        <taxon>Pentapetalae</taxon>
        <taxon>asterids</taxon>
        <taxon>campanulids</taxon>
        <taxon>Asterales</taxon>
        <taxon>Asteraceae</taxon>
        <taxon>Asteroideae</taxon>
        <taxon>Anthemideae</taxon>
        <taxon>Anthemidinae</taxon>
        <taxon>Tanacetum</taxon>
    </lineage>
</organism>
<dbReference type="EMBL" id="BQNB010010523">
    <property type="protein sequence ID" value="GJS78408.1"/>
    <property type="molecule type" value="Genomic_DNA"/>
</dbReference>
<sequence>MEDRNMTMEEYVQYETEKALRNGKVYNWKIATYGKIRYVEDINDLRFFETKFPATVYDDALSLESGFSSEPMVSSQHVDEVNLKNETLLSEYEDEEYNVISYNDLFPFNIFSVNDSKLDTDNDDDKIDIKQSSEDISIET</sequence>
<name>A0ABQ4YNT1_9ASTR</name>
<comment type="caution">
    <text evidence="1">The sequence shown here is derived from an EMBL/GenBank/DDBJ whole genome shotgun (WGS) entry which is preliminary data.</text>
</comment>